<feature type="transmembrane region" description="Helical" evidence="9">
    <location>
        <begin position="441"/>
        <end position="460"/>
    </location>
</feature>
<protein>
    <submittedName>
        <fullName evidence="12">Glycosyltransferase family 39 protein</fullName>
    </submittedName>
</protein>
<dbReference type="PANTHER" id="PTHR33908:SF3">
    <property type="entry name" value="UNDECAPRENYL PHOSPHATE-ALPHA-4-AMINO-4-DEOXY-L-ARABINOSE ARABINOSYL TRANSFERASE"/>
    <property type="match status" value="1"/>
</dbReference>
<evidence type="ECO:0000256" key="9">
    <source>
        <dbReference type="SAM" id="Phobius"/>
    </source>
</evidence>
<dbReference type="InterPro" id="IPR050297">
    <property type="entry name" value="LipidA_mod_glycosyltrf_83"/>
</dbReference>
<keyword evidence="3" id="KW-0328">Glycosyltransferase</keyword>
<evidence type="ECO:0000256" key="7">
    <source>
        <dbReference type="ARBA" id="ARBA00023136"/>
    </source>
</evidence>
<feature type="transmembrane region" description="Helical" evidence="9">
    <location>
        <begin position="357"/>
        <end position="377"/>
    </location>
</feature>
<feature type="region of interest" description="Disordered" evidence="8">
    <location>
        <begin position="1"/>
        <end position="20"/>
    </location>
</feature>
<dbReference type="Pfam" id="PF13231">
    <property type="entry name" value="PMT_2"/>
    <property type="match status" value="1"/>
</dbReference>
<keyword evidence="7 9" id="KW-0472">Membrane</keyword>
<feature type="transmembrane region" description="Helical" evidence="9">
    <location>
        <begin position="182"/>
        <end position="215"/>
    </location>
</feature>
<evidence type="ECO:0000256" key="6">
    <source>
        <dbReference type="ARBA" id="ARBA00022989"/>
    </source>
</evidence>
<evidence type="ECO:0000256" key="2">
    <source>
        <dbReference type="ARBA" id="ARBA00022475"/>
    </source>
</evidence>
<keyword evidence="5 9" id="KW-0812">Transmembrane</keyword>
<comment type="subcellular location">
    <subcellularLocation>
        <location evidence="1">Cell membrane</location>
        <topology evidence="1">Multi-pass membrane protein</topology>
    </subcellularLocation>
</comment>
<comment type="caution">
    <text evidence="12">The sequence shown here is derived from an EMBL/GenBank/DDBJ whole genome shotgun (WGS) entry which is preliminary data.</text>
</comment>
<feature type="compositionally biased region" description="Basic and acidic residues" evidence="8">
    <location>
        <begin position="9"/>
        <end position="19"/>
    </location>
</feature>
<dbReference type="EMBL" id="JBHRWK010000002">
    <property type="protein sequence ID" value="MFC3447897.1"/>
    <property type="molecule type" value="Genomic_DNA"/>
</dbReference>
<evidence type="ECO:0000256" key="8">
    <source>
        <dbReference type="SAM" id="MobiDB-lite"/>
    </source>
</evidence>
<feature type="domain" description="Putative mannosyltransferase YkcA/B-like C-terminal" evidence="11">
    <location>
        <begin position="531"/>
        <end position="610"/>
    </location>
</feature>
<proteinExistence type="predicted"/>
<feature type="transmembrane region" description="Helical" evidence="9">
    <location>
        <begin position="227"/>
        <end position="245"/>
    </location>
</feature>
<accession>A0ABV7NP11</accession>
<dbReference type="PANTHER" id="PTHR33908">
    <property type="entry name" value="MANNOSYLTRANSFERASE YKCB-RELATED"/>
    <property type="match status" value="1"/>
</dbReference>
<evidence type="ECO:0000313" key="13">
    <source>
        <dbReference type="Proteomes" id="UP001595645"/>
    </source>
</evidence>
<evidence type="ECO:0000256" key="3">
    <source>
        <dbReference type="ARBA" id="ARBA00022676"/>
    </source>
</evidence>
<evidence type="ECO:0000259" key="10">
    <source>
        <dbReference type="Pfam" id="PF13231"/>
    </source>
</evidence>
<feature type="transmembrane region" description="Helical" evidence="9">
    <location>
        <begin position="25"/>
        <end position="43"/>
    </location>
</feature>
<feature type="transmembrane region" description="Helical" evidence="9">
    <location>
        <begin position="104"/>
        <end position="125"/>
    </location>
</feature>
<feature type="transmembrane region" description="Helical" evidence="9">
    <location>
        <begin position="131"/>
        <end position="151"/>
    </location>
</feature>
<feature type="transmembrane region" description="Helical" evidence="9">
    <location>
        <begin position="467"/>
        <end position="487"/>
    </location>
</feature>
<dbReference type="Pfam" id="PF24878">
    <property type="entry name" value="YkcB_C"/>
    <property type="match status" value="1"/>
</dbReference>
<evidence type="ECO:0000313" key="12">
    <source>
        <dbReference type="EMBL" id="MFC3447897.1"/>
    </source>
</evidence>
<keyword evidence="4" id="KW-0808">Transferase</keyword>
<keyword evidence="13" id="KW-1185">Reference proteome</keyword>
<gene>
    <name evidence="12" type="ORF">ACFOSH_00510</name>
</gene>
<feature type="compositionally biased region" description="Gly residues" evidence="8">
    <location>
        <begin position="504"/>
        <end position="515"/>
    </location>
</feature>
<feature type="domain" description="Glycosyltransferase RgtA/B/C/D-like" evidence="10">
    <location>
        <begin position="83"/>
        <end position="238"/>
    </location>
</feature>
<dbReference type="InterPro" id="IPR038731">
    <property type="entry name" value="RgtA/B/C-like"/>
</dbReference>
<evidence type="ECO:0000256" key="1">
    <source>
        <dbReference type="ARBA" id="ARBA00004651"/>
    </source>
</evidence>
<evidence type="ECO:0000256" key="4">
    <source>
        <dbReference type="ARBA" id="ARBA00022679"/>
    </source>
</evidence>
<keyword evidence="2" id="KW-1003">Cell membrane</keyword>
<organism evidence="12 13">
    <name type="scientific">Amycolatopsis speibonae</name>
    <dbReference type="NCBI Taxonomy" id="1450224"/>
    <lineage>
        <taxon>Bacteria</taxon>
        <taxon>Bacillati</taxon>
        <taxon>Actinomycetota</taxon>
        <taxon>Actinomycetes</taxon>
        <taxon>Pseudonocardiales</taxon>
        <taxon>Pseudonocardiaceae</taxon>
        <taxon>Amycolatopsis</taxon>
    </lineage>
</organism>
<evidence type="ECO:0000256" key="5">
    <source>
        <dbReference type="ARBA" id="ARBA00022692"/>
    </source>
</evidence>
<dbReference type="InterPro" id="IPR056785">
    <property type="entry name" value="YkcA/B-like_C"/>
</dbReference>
<feature type="transmembrane region" description="Helical" evidence="9">
    <location>
        <begin position="383"/>
        <end position="403"/>
    </location>
</feature>
<feature type="transmembrane region" description="Helical" evidence="9">
    <location>
        <begin position="410"/>
        <end position="429"/>
    </location>
</feature>
<dbReference type="RefSeq" id="WP_378236556.1">
    <property type="nucleotide sequence ID" value="NZ_JBHRWK010000002.1"/>
</dbReference>
<reference evidence="13" key="1">
    <citation type="journal article" date="2019" name="Int. J. Syst. Evol. Microbiol.">
        <title>The Global Catalogue of Microorganisms (GCM) 10K type strain sequencing project: providing services to taxonomists for standard genome sequencing and annotation.</title>
        <authorList>
            <consortium name="The Broad Institute Genomics Platform"/>
            <consortium name="The Broad Institute Genome Sequencing Center for Infectious Disease"/>
            <person name="Wu L."/>
            <person name="Ma J."/>
        </authorList>
    </citation>
    <scope>NUCLEOTIDE SEQUENCE [LARGE SCALE GENOMIC DNA]</scope>
    <source>
        <strain evidence="13">CGMCC 4.7676</strain>
    </source>
</reference>
<feature type="transmembrane region" description="Helical" evidence="9">
    <location>
        <begin position="328"/>
        <end position="345"/>
    </location>
</feature>
<name>A0ABV7NP11_9PSEU</name>
<keyword evidence="6 9" id="KW-1133">Transmembrane helix</keyword>
<feature type="region of interest" description="Disordered" evidence="8">
    <location>
        <begin position="494"/>
        <end position="522"/>
    </location>
</feature>
<evidence type="ECO:0000259" key="11">
    <source>
        <dbReference type="Pfam" id="PF24878"/>
    </source>
</evidence>
<sequence>MTTALASRVEPRPAEEDVAKPPGRWVRPAVFGLLAATALLYFWNLTASGYGNSFYAAAVQSGTQDWKAWLFGSLDAGNVLTVDKPPAALWVTTAFARIFGFSSFTVLAPQALMGVASVGLLYLTVKRTSGPVAGLFAGAAFALTPVAALMFKFNNPDALLTLLLIAGAYCTIRAIEKASPRWLVLAGVAIGFGFLTKMMQAFLVLPAFGLAYLIAAPASLGKRLLHLLAAVVSVVVSAGWFIALVDLWPTSSRPYIGGSTDDSLLELALGYNGLGRIFGGGRGGGTMVVGTTGGGMVETTGGGMGGNVGFGGESGLTRMFGASFGGEVSWLLPAALIGLVAGLWFTRRAAGTDRTRAALVVWGGWMLVTALVFSYMGGIVHPYYAVALAPSIAAVVAISGTSLWRGRAHLAPRVFLSLMIAASAVWAYILLDRNADWLPALRWIITGLGLVTATVVLVGVPPLRKLVAVVATVAVLTVGLGTAAYAVETASQAHSGSIPTSGPATGGDRGMGGPGMEEEGSSAEIGAALAATTTKWAAATSSSQSAANLELASGKSVIGIGGWSGSDPAPTLAEFQQYVADGDITYYVEGGRGGGPGGGSNEISEWVAANFAATTVGEQTVYHLLS</sequence>
<dbReference type="Proteomes" id="UP001595645">
    <property type="component" value="Unassembled WGS sequence"/>
</dbReference>